<keyword evidence="3" id="KW-0804">Transcription</keyword>
<evidence type="ECO:0000256" key="3">
    <source>
        <dbReference type="ARBA" id="ARBA00023163"/>
    </source>
</evidence>
<dbReference type="InterPro" id="IPR009057">
    <property type="entry name" value="Homeodomain-like_sf"/>
</dbReference>
<dbReference type="InterPro" id="IPR018062">
    <property type="entry name" value="HTH_AraC-typ_CS"/>
</dbReference>
<evidence type="ECO:0000256" key="1">
    <source>
        <dbReference type="ARBA" id="ARBA00023015"/>
    </source>
</evidence>
<evidence type="ECO:0000313" key="5">
    <source>
        <dbReference type="EMBL" id="TVY09000.1"/>
    </source>
</evidence>
<dbReference type="SUPFAM" id="SSF51215">
    <property type="entry name" value="Regulatory protein AraC"/>
    <property type="match status" value="1"/>
</dbReference>
<keyword evidence="6" id="KW-1185">Reference proteome</keyword>
<evidence type="ECO:0000259" key="4">
    <source>
        <dbReference type="PROSITE" id="PS01124"/>
    </source>
</evidence>
<reference evidence="5 6" key="1">
    <citation type="submission" date="2019-07" db="EMBL/GenBank/DDBJ databases">
        <authorList>
            <person name="Kim J."/>
        </authorList>
    </citation>
    <scope>NUCLEOTIDE SEQUENCE [LARGE SCALE GENOMIC DNA]</scope>
    <source>
        <strain evidence="5 6">JC52</strain>
    </source>
</reference>
<accession>A0A559KA45</accession>
<sequence>MLGTYLTNIDKNIQYSHLQRKAPNIEFHLHGGCEIYFLLQGDVNYFVEKTVYPLQFGDLMITNEHEIHKPAFSSEAWYERITIEFSPQMVTAFQTDGFDPLRCFYHRKNGEQNKMTLSPKEVAALQSLFMKYEYLQKNPAEGNEILKLSCFMEILVFINHLFDHQKSDEGINMHHKLSPILDYIELNLDQELSLDHLEKEFFINKFYLIKLFKKYTGSTIHEYIIYKRISMAKKYLAEGSNVTEACLKSGFNDYTSFLRMFKKRVGVTPRDYVKMGGGGVTGT</sequence>
<dbReference type="SUPFAM" id="SSF46689">
    <property type="entry name" value="Homeodomain-like"/>
    <property type="match status" value="2"/>
</dbReference>
<dbReference type="InterPro" id="IPR014710">
    <property type="entry name" value="RmlC-like_jellyroll"/>
</dbReference>
<dbReference type="EMBL" id="VNJI01000018">
    <property type="protein sequence ID" value="TVY09000.1"/>
    <property type="molecule type" value="Genomic_DNA"/>
</dbReference>
<dbReference type="Proteomes" id="UP000317036">
    <property type="component" value="Unassembled WGS sequence"/>
</dbReference>
<evidence type="ECO:0000313" key="6">
    <source>
        <dbReference type="Proteomes" id="UP000317036"/>
    </source>
</evidence>
<evidence type="ECO:0000256" key="2">
    <source>
        <dbReference type="ARBA" id="ARBA00023125"/>
    </source>
</evidence>
<gene>
    <name evidence="5" type="ORF">FPZ49_16085</name>
</gene>
<feature type="domain" description="HTH araC/xylS-type" evidence="4">
    <location>
        <begin position="178"/>
        <end position="275"/>
    </location>
</feature>
<name>A0A559KA45_9BACL</name>
<dbReference type="PROSITE" id="PS01124">
    <property type="entry name" value="HTH_ARAC_FAMILY_2"/>
    <property type="match status" value="1"/>
</dbReference>
<dbReference type="PROSITE" id="PS00041">
    <property type="entry name" value="HTH_ARAC_FAMILY_1"/>
    <property type="match status" value="1"/>
</dbReference>
<dbReference type="InterPro" id="IPR037923">
    <property type="entry name" value="HTH-like"/>
</dbReference>
<dbReference type="GO" id="GO:0003700">
    <property type="term" value="F:DNA-binding transcription factor activity"/>
    <property type="evidence" value="ECO:0007669"/>
    <property type="project" value="InterPro"/>
</dbReference>
<keyword evidence="2" id="KW-0238">DNA-binding</keyword>
<dbReference type="Pfam" id="PF02311">
    <property type="entry name" value="AraC_binding"/>
    <property type="match status" value="1"/>
</dbReference>
<dbReference type="GO" id="GO:0043565">
    <property type="term" value="F:sequence-specific DNA binding"/>
    <property type="evidence" value="ECO:0007669"/>
    <property type="project" value="InterPro"/>
</dbReference>
<dbReference type="AlphaFoldDB" id="A0A559KA45"/>
<dbReference type="Gene3D" id="2.60.120.10">
    <property type="entry name" value="Jelly Rolls"/>
    <property type="match status" value="1"/>
</dbReference>
<dbReference type="PANTHER" id="PTHR43280:SF34">
    <property type="entry name" value="ARAC-FAMILY TRANSCRIPTIONAL REGULATOR"/>
    <property type="match status" value="1"/>
</dbReference>
<dbReference type="SMART" id="SM00342">
    <property type="entry name" value="HTH_ARAC"/>
    <property type="match status" value="1"/>
</dbReference>
<comment type="caution">
    <text evidence="5">The sequence shown here is derived from an EMBL/GenBank/DDBJ whole genome shotgun (WGS) entry which is preliminary data.</text>
</comment>
<organism evidence="5 6">
    <name type="scientific">Paenibacillus cremeus</name>
    <dbReference type="NCBI Taxonomy" id="2163881"/>
    <lineage>
        <taxon>Bacteria</taxon>
        <taxon>Bacillati</taxon>
        <taxon>Bacillota</taxon>
        <taxon>Bacilli</taxon>
        <taxon>Bacillales</taxon>
        <taxon>Paenibacillaceae</taxon>
        <taxon>Paenibacillus</taxon>
    </lineage>
</organism>
<dbReference type="Pfam" id="PF12833">
    <property type="entry name" value="HTH_18"/>
    <property type="match status" value="1"/>
</dbReference>
<proteinExistence type="predicted"/>
<dbReference type="Gene3D" id="1.10.10.60">
    <property type="entry name" value="Homeodomain-like"/>
    <property type="match status" value="2"/>
</dbReference>
<keyword evidence="1" id="KW-0805">Transcription regulation</keyword>
<dbReference type="InterPro" id="IPR018060">
    <property type="entry name" value="HTH_AraC"/>
</dbReference>
<dbReference type="PANTHER" id="PTHR43280">
    <property type="entry name" value="ARAC-FAMILY TRANSCRIPTIONAL REGULATOR"/>
    <property type="match status" value="1"/>
</dbReference>
<dbReference type="OrthoDB" id="9774814at2"/>
<dbReference type="InterPro" id="IPR003313">
    <property type="entry name" value="AraC-bd"/>
</dbReference>
<protein>
    <submittedName>
        <fullName evidence="5">Helix-turn-helix domain-containing protein</fullName>
    </submittedName>
</protein>
<dbReference type="RefSeq" id="WP_144848438.1">
    <property type="nucleotide sequence ID" value="NZ_VNJI01000018.1"/>
</dbReference>